<evidence type="ECO:0000256" key="12">
    <source>
        <dbReference type="ARBA" id="ARBA00038669"/>
    </source>
</evidence>
<comment type="similarity">
    <text evidence="2">Belongs to the ABC transporter superfamily.</text>
</comment>
<evidence type="ECO:0000256" key="9">
    <source>
        <dbReference type="ARBA" id="ARBA00023065"/>
    </source>
</evidence>
<dbReference type="GO" id="GO:0015413">
    <property type="term" value="F:ABC-type nickel transporter activity"/>
    <property type="evidence" value="ECO:0007669"/>
    <property type="project" value="UniProtKB-EC"/>
</dbReference>
<evidence type="ECO:0000256" key="11">
    <source>
        <dbReference type="ARBA" id="ARBA00023136"/>
    </source>
</evidence>
<keyword evidence="8" id="KW-1278">Translocase</keyword>
<keyword evidence="7" id="KW-0067">ATP-binding</keyword>
<dbReference type="eggNOG" id="COG0444">
    <property type="taxonomic scope" value="Bacteria"/>
</dbReference>
<evidence type="ECO:0000256" key="4">
    <source>
        <dbReference type="ARBA" id="ARBA00022475"/>
    </source>
</evidence>
<dbReference type="InterPro" id="IPR050388">
    <property type="entry name" value="ABC_Ni/Peptide_Import"/>
</dbReference>
<feature type="domain" description="ABC transporter" evidence="16">
    <location>
        <begin position="27"/>
        <end position="273"/>
    </location>
</feature>
<evidence type="ECO:0000256" key="3">
    <source>
        <dbReference type="ARBA" id="ARBA00022448"/>
    </source>
</evidence>
<dbReference type="STRING" id="485916.Dtox_0447"/>
<proteinExistence type="inferred from homology"/>
<keyword evidence="9" id="KW-0406">Ion transport</keyword>
<dbReference type="InterPro" id="IPR013563">
    <property type="entry name" value="Oligopep_ABC_C"/>
</dbReference>
<keyword evidence="5" id="KW-0533">Nickel</keyword>
<evidence type="ECO:0000256" key="2">
    <source>
        <dbReference type="ARBA" id="ARBA00005417"/>
    </source>
</evidence>
<dbReference type="EMBL" id="CP001720">
    <property type="protein sequence ID" value="ACV61378.1"/>
    <property type="molecule type" value="Genomic_DNA"/>
</dbReference>
<comment type="subcellular location">
    <subcellularLocation>
        <location evidence="1">Cell membrane</location>
        <topology evidence="1">Peripheral membrane protein</topology>
    </subcellularLocation>
</comment>
<protein>
    <recommendedName>
        <fullName evidence="14">Nickel import system ATP-binding protein NikD</fullName>
        <ecNumber evidence="13">7.2.2.11</ecNumber>
    </recommendedName>
</protein>
<dbReference type="InterPro" id="IPR003439">
    <property type="entry name" value="ABC_transporter-like_ATP-bd"/>
</dbReference>
<accession>C8W526</accession>
<dbReference type="OrthoDB" id="9779287at2"/>
<evidence type="ECO:0000259" key="16">
    <source>
        <dbReference type="PROSITE" id="PS50893"/>
    </source>
</evidence>
<dbReference type="CDD" id="cd03257">
    <property type="entry name" value="ABC_NikE_OppD_transporters"/>
    <property type="match status" value="1"/>
</dbReference>
<gene>
    <name evidence="17" type="ordered locus">Dtox_0447</name>
</gene>
<dbReference type="InterPro" id="IPR027417">
    <property type="entry name" value="P-loop_NTPase"/>
</dbReference>
<dbReference type="Pfam" id="PF08352">
    <property type="entry name" value="oligo_HPY"/>
    <property type="match status" value="1"/>
</dbReference>
<dbReference type="PROSITE" id="PS00211">
    <property type="entry name" value="ABC_TRANSPORTER_1"/>
    <property type="match status" value="1"/>
</dbReference>
<dbReference type="KEGG" id="dae:Dtox_0447"/>
<sequence length="335" mass="36701">MTDFLAFSDTDSFRHKHAVTEPLLSIVDLKAFFKIKDTVLKALDNVSININHHEVVALVGETGCGKSVLVLSILGLLPKNACTEGSIRYLGKEILGIDEEELRGLRGKAIGMIPQNPATSLNPLMKIGIQVMEIIRLHKKCNKSAAKHETINLFSRLRLPDPTTSICCYPHQLSGGMRQRVLISMGIACNPGLILVDEPTKGLDAVLRKRVVDLLKEQVSSSTSSMLLITHDFSVAAALADRVAVMYAGEIVETGPVSQILNHSRHPYTKSLLNSLPGRGFNSIPGFSPSLTNLPPGCKFQPRCKTSSSRCAAHHPDMEEILTNHFVRCFHAHRS</sequence>
<comment type="catalytic activity">
    <reaction evidence="15">
        <text>Ni(2+)(out) + ATP + H2O = Ni(2+)(in) + ADP + phosphate + H(+)</text>
        <dbReference type="Rhea" id="RHEA:15557"/>
        <dbReference type="ChEBI" id="CHEBI:15377"/>
        <dbReference type="ChEBI" id="CHEBI:15378"/>
        <dbReference type="ChEBI" id="CHEBI:30616"/>
        <dbReference type="ChEBI" id="CHEBI:43474"/>
        <dbReference type="ChEBI" id="CHEBI:49786"/>
        <dbReference type="ChEBI" id="CHEBI:456216"/>
        <dbReference type="EC" id="7.2.2.11"/>
    </reaction>
    <physiologicalReaction direction="left-to-right" evidence="15">
        <dbReference type="Rhea" id="RHEA:15558"/>
    </physiologicalReaction>
</comment>
<keyword evidence="3" id="KW-0813">Transport</keyword>
<dbReference type="NCBIfam" id="TIGR01727">
    <property type="entry name" value="oligo_HPY"/>
    <property type="match status" value="1"/>
</dbReference>
<dbReference type="EC" id="7.2.2.11" evidence="13"/>
<keyword evidence="4" id="KW-1003">Cell membrane</keyword>
<evidence type="ECO:0000256" key="14">
    <source>
        <dbReference type="ARBA" id="ARBA00044143"/>
    </source>
</evidence>
<comment type="subunit">
    <text evidence="12">The complex is composed of two ATP-binding proteins (NikD and NikE), two transmembrane proteins (NikB and NikC) and a solute-binding protein (NikA).</text>
</comment>
<reference evidence="17 18" key="1">
    <citation type="journal article" date="2009" name="Stand. Genomic Sci.">
        <title>Complete genome sequence of Desulfotomaculum acetoxidans type strain (5575).</title>
        <authorList>
            <person name="Spring S."/>
            <person name="Lapidus A."/>
            <person name="Schroder M."/>
            <person name="Gleim D."/>
            <person name="Sims D."/>
            <person name="Meincke L."/>
            <person name="Glavina Del Rio T."/>
            <person name="Tice H."/>
            <person name="Copeland A."/>
            <person name="Cheng J.F."/>
            <person name="Lucas S."/>
            <person name="Chen F."/>
            <person name="Nolan M."/>
            <person name="Bruce D."/>
            <person name="Goodwin L."/>
            <person name="Pitluck S."/>
            <person name="Ivanova N."/>
            <person name="Mavromatis K."/>
            <person name="Mikhailova N."/>
            <person name="Pati A."/>
            <person name="Chen A."/>
            <person name="Palaniappan K."/>
            <person name="Land M."/>
            <person name="Hauser L."/>
            <person name="Chang Y.J."/>
            <person name="Jeffries C.D."/>
            <person name="Chain P."/>
            <person name="Saunders E."/>
            <person name="Brettin T."/>
            <person name="Detter J.C."/>
            <person name="Goker M."/>
            <person name="Bristow J."/>
            <person name="Eisen J.A."/>
            <person name="Markowitz V."/>
            <person name="Hugenholtz P."/>
            <person name="Kyrpides N.C."/>
            <person name="Klenk H.P."/>
            <person name="Han C."/>
        </authorList>
    </citation>
    <scope>NUCLEOTIDE SEQUENCE [LARGE SCALE GENOMIC DNA]</scope>
    <source>
        <strain evidence="18">ATCC 49208 / DSM 771 / VKM B-1644</strain>
    </source>
</reference>
<dbReference type="AlphaFoldDB" id="C8W526"/>
<evidence type="ECO:0000256" key="7">
    <source>
        <dbReference type="ARBA" id="ARBA00022840"/>
    </source>
</evidence>
<evidence type="ECO:0000256" key="15">
    <source>
        <dbReference type="ARBA" id="ARBA00048610"/>
    </source>
</evidence>
<evidence type="ECO:0000313" key="17">
    <source>
        <dbReference type="EMBL" id="ACV61378.1"/>
    </source>
</evidence>
<name>C8W526_DESAS</name>
<keyword evidence="18" id="KW-1185">Reference proteome</keyword>
<dbReference type="SMART" id="SM00382">
    <property type="entry name" value="AAA"/>
    <property type="match status" value="1"/>
</dbReference>
<evidence type="ECO:0000256" key="10">
    <source>
        <dbReference type="ARBA" id="ARBA00023112"/>
    </source>
</evidence>
<evidence type="ECO:0000256" key="1">
    <source>
        <dbReference type="ARBA" id="ARBA00004202"/>
    </source>
</evidence>
<dbReference type="InterPro" id="IPR017871">
    <property type="entry name" value="ABC_transporter-like_CS"/>
</dbReference>
<keyword evidence="10" id="KW-0921">Nickel transport</keyword>
<evidence type="ECO:0000256" key="13">
    <source>
        <dbReference type="ARBA" id="ARBA00039098"/>
    </source>
</evidence>
<keyword evidence="6" id="KW-0547">Nucleotide-binding</keyword>
<dbReference type="SUPFAM" id="SSF52540">
    <property type="entry name" value="P-loop containing nucleoside triphosphate hydrolases"/>
    <property type="match status" value="1"/>
</dbReference>
<keyword evidence="11" id="KW-0472">Membrane</keyword>
<dbReference type="PANTHER" id="PTHR43297">
    <property type="entry name" value="OLIGOPEPTIDE TRANSPORT ATP-BINDING PROTEIN APPD"/>
    <property type="match status" value="1"/>
</dbReference>
<dbReference type="InterPro" id="IPR003593">
    <property type="entry name" value="AAA+_ATPase"/>
</dbReference>
<dbReference type="GO" id="GO:0016887">
    <property type="term" value="F:ATP hydrolysis activity"/>
    <property type="evidence" value="ECO:0007669"/>
    <property type="project" value="InterPro"/>
</dbReference>
<evidence type="ECO:0000256" key="6">
    <source>
        <dbReference type="ARBA" id="ARBA00022741"/>
    </source>
</evidence>
<dbReference type="GO" id="GO:0015833">
    <property type="term" value="P:peptide transport"/>
    <property type="evidence" value="ECO:0007669"/>
    <property type="project" value="InterPro"/>
</dbReference>
<evidence type="ECO:0000256" key="5">
    <source>
        <dbReference type="ARBA" id="ARBA00022596"/>
    </source>
</evidence>
<evidence type="ECO:0000313" key="18">
    <source>
        <dbReference type="Proteomes" id="UP000002217"/>
    </source>
</evidence>
<dbReference type="PANTHER" id="PTHR43297:SF13">
    <property type="entry name" value="NICKEL ABC TRANSPORTER, ATP-BINDING PROTEIN"/>
    <property type="match status" value="1"/>
</dbReference>
<evidence type="ECO:0000256" key="8">
    <source>
        <dbReference type="ARBA" id="ARBA00022967"/>
    </source>
</evidence>
<dbReference type="FunFam" id="3.40.50.300:FF:000016">
    <property type="entry name" value="Oligopeptide ABC transporter ATP-binding component"/>
    <property type="match status" value="1"/>
</dbReference>
<dbReference type="HOGENOM" id="CLU_000604_1_23_9"/>
<dbReference type="RefSeq" id="WP_015756099.1">
    <property type="nucleotide sequence ID" value="NC_013216.1"/>
</dbReference>
<dbReference type="GO" id="GO:0005524">
    <property type="term" value="F:ATP binding"/>
    <property type="evidence" value="ECO:0007669"/>
    <property type="project" value="UniProtKB-KW"/>
</dbReference>
<dbReference type="Proteomes" id="UP000002217">
    <property type="component" value="Chromosome"/>
</dbReference>
<dbReference type="PROSITE" id="PS50893">
    <property type="entry name" value="ABC_TRANSPORTER_2"/>
    <property type="match status" value="1"/>
</dbReference>
<dbReference type="Gene3D" id="3.40.50.300">
    <property type="entry name" value="P-loop containing nucleotide triphosphate hydrolases"/>
    <property type="match status" value="1"/>
</dbReference>
<dbReference type="GO" id="GO:0005886">
    <property type="term" value="C:plasma membrane"/>
    <property type="evidence" value="ECO:0007669"/>
    <property type="project" value="UniProtKB-SubCell"/>
</dbReference>
<organism evidence="17 18">
    <name type="scientific">Desulfofarcimen acetoxidans (strain ATCC 49208 / DSM 771 / KCTC 5769 / VKM B-1644 / 5575)</name>
    <name type="common">Desulfotomaculum acetoxidans</name>
    <dbReference type="NCBI Taxonomy" id="485916"/>
    <lineage>
        <taxon>Bacteria</taxon>
        <taxon>Bacillati</taxon>
        <taxon>Bacillota</taxon>
        <taxon>Clostridia</taxon>
        <taxon>Eubacteriales</taxon>
        <taxon>Peptococcaceae</taxon>
        <taxon>Desulfofarcimen</taxon>
    </lineage>
</organism>
<dbReference type="Pfam" id="PF00005">
    <property type="entry name" value="ABC_tran"/>
    <property type="match status" value="1"/>
</dbReference>